<feature type="non-terminal residue" evidence="1">
    <location>
        <position position="38"/>
    </location>
</feature>
<protein>
    <submittedName>
        <fullName evidence="1">Uncharacterized protein</fullName>
    </submittedName>
</protein>
<gene>
    <name evidence="1" type="ORF">SMN809_LOCUS22122</name>
</gene>
<dbReference type="EMBL" id="CAJOBI010019428">
    <property type="protein sequence ID" value="CAF4206490.1"/>
    <property type="molecule type" value="Genomic_DNA"/>
</dbReference>
<proteinExistence type="predicted"/>
<reference evidence="1" key="1">
    <citation type="submission" date="2021-02" db="EMBL/GenBank/DDBJ databases">
        <authorList>
            <person name="Nowell W R."/>
        </authorList>
    </citation>
    <scope>NUCLEOTIDE SEQUENCE</scope>
</reference>
<accession>A0A8S2S5L6</accession>
<evidence type="ECO:0000313" key="1">
    <source>
        <dbReference type="EMBL" id="CAF4206490.1"/>
    </source>
</evidence>
<name>A0A8S2S5L6_9BILA</name>
<comment type="caution">
    <text evidence="1">The sequence shown here is derived from an EMBL/GenBank/DDBJ whole genome shotgun (WGS) entry which is preliminary data.</text>
</comment>
<dbReference type="Proteomes" id="UP000676336">
    <property type="component" value="Unassembled WGS sequence"/>
</dbReference>
<evidence type="ECO:0000313" key="2">
    <source>
        <dbReference type="Proteomes" id="UP000676336"/>
    </source>
</evidence>
<dbReference type="AlphaFoldDB" id="A0A8S2S5L6"/>
<organism evidence="1 2">
    <name type="scientific">Rotaria magnacalcarata</name>
    <dbReference type="NCBI Taxonomy" id="392030"/>
    <lineage>
        <taxon>Eukaryota</taxon>
        <taxon>Metazoa</taxon>
        <taxon>Spiralia</taxon>
        <taxon>Gnathifera</taxon>
        <taxon>Rotifera</taxon>
        <taxon>Eurotatoria</taxon>
        <taxon>Bdelloidea</taxon>
        <taxon>Philodinida</taxon>
        <taxon>Philodinidae</taxon>
        <taxon>Rotaria</taxon>
    </lineage>
</organism>
<sequence>MHVDQKEAIMKSNFVYANVPVATSTVVNYEHLLDCASD</sequence>